<dbReference type="PANTHER" id="PTHR41878">
    <property type="entry name" value="LEXA REPRESSOR-RELATED"/>
    <property type="match status" value="1"/>
</dbReference>
<dbReference type="Pfam" id="PF07929">
    <property type="entry name" value="PRiA4_ORF3"/>
    <property type="match status" value="1"/>
</dbReference>
<proteinExistence type="predicted"/>
<dbReference type="PANTHER" id="PTHR41878:SF1">
    <property type="entry name" value="TNPR PROTEIN"/>
    <property type="match status" value="1"/>
</dbReference>
<dbReference type="InterPro" id="IPR024047">
    <property type="entry name" value="MM3350-like_sf"/>
</dbReference>
<name>A0A5C4RZZ3_PROVB</name>
<keyword evidence="3" id="KW-1185">Reference proteome</keyword>
<dbReference type="Gene3D" id="3.10.290.30">
    <property type="entry name" value="MM3350-like"/>
    <property type="match status" value="1"/>
</dbReference>
<feature type="domain" description="Plasmid pRiA4b Orf3-like" evidence="1">
    <location>
        <begin position="5"/>
        <end position="147"/>
    </location>
</feature>
<accession>A0A5C4RZZ3</accession>
<dbReference type="EMBL" id="VDCI01000003">
    <property type="protein sequence ID" value="TNJ36833.1"/>
    <property type="molecule type" value="Genomic_DNA"/>
</dbReference>
<organism evidence="2 3">
    <name type="scientific">Prosthecochloris vibrioformis</name>
    <name type="common">Chlorobium vibrioforme</name>
    <dbReference type="NCBI Taxonomy" id="1098"/>
    <lineage>
        <taxon>Bacteria</taxon>
        <taxon>Pseudomonadati</taxon>
        <taxon>Chlorobiota</taxon>
        <taxon>Chlorobiia</taxon>
        <taxon>Chlorobiales</taxon>
        <taxon>Chlorobiaceae</taxon>
        <taxon>Prosthecochloris</taxon>
    </lineage>
</organism>
<dbReference type="AlphaFoldDB" id="A0A5C4RZZ3"/>
<evidence type="ECO:0000313" key="2">
    <source>
        <dbReference type="EMBL" id="TNJ36833.1"/>
    </source>
</evidence>
<dbReference type="Proteomes" id="UP000309544">
    <property type="component" value="Unassembled WGS sequence"/>
</dbReference>
<reference evidence="2 3" key="1">
    <citation type="submission" date="2019-05" db="EMBL/GenBank/DDBJ databases">
        <title>Draft Whole-Genome sequence of the green sulfur bacterium Prosthecochloris vibrioformis DSM 260.</title>
        <authorList>
            <person name="Meyer T.E."/>
            <person name="Kyndt J.A."/>
        </authorList>
    </citation>
    <scope>NUCLEOTIDE SEQUENCE [LARGE SCALE GENOMIC DNA]</scope>
    <source>
        <strain evidence="2 3">DSM 260</strain>
    </source>
</reference>
<protein>
    <submittedName>
        <fullName evidence="2">Plasmid pRiA4b ORF-3 family protein</fullName>
    </submittedName>
</protein>
<comment type="caution">
    <text evidence="2">The sequence shown here is derived from an EMBL/GenBank/DDBJ whole genome shotgun (WGS) entry which is preliminary data.</text>
</comment>
<evidence type="ECO:0000313" key="3">
    <source>
        <dbReference type="Proteomes" id="UP000309544"/>
    </source>
</evidence>
<dbReference type="SUPFAM" id="SSF159941">
    <property type="entry name" value="MM3350-like"/>
    <property type="match status" value="1"/>
</dbReference>
<gene>
    <name evidence="2" type="ORF">FGF68_04395</name>
</gene>
<sequence length="154" mass="17093">MKLVVYEIRIALAGTDPLVWRRIRVPADARLSLVHYAIQVAMGWYNSHLHEFVGKDGARYGMAEDGNAYGGVLDERRYQLTALLAERGDSCQYVYDFGDDWVHELVLESVVELSDDEFPVCCLDGSGACPPEDCGGVPGYAELLECHLSTDNYG</sequence>
<dbReference type="InterPro" id="IPR012912">
    <property type="entry name" value="Plasmid_pRiA4b_Orf3-like"/>
</dbReference>
<evidence type="ECO:0000259" key="1">
    <source>
        <dbReference type="Pfam" id="PF07929"/>
    </source>
</evidence>